<dbReference type="SMART" id="SM01014">
    <property type="entry name" value="ARID"/>
    <property type="match status" value="1"/>
</dbReference>
<feature type="compositionally biased region" description="Basic residues" evidence="4">
    <location>
        <begin position="248"/>
        <end position="257"/>
    </location>
</feature>
<dbReference type="Gene3D" id="2.30.30.490">
    <property type="match status" value="1"/>
</dbReference>
<organism evidence="6 7">
    <name type="scientific">Octopus sinensis</name>
    <name type="common">East Asian common octopus</name>
    <dbReference type="NCBI Taxonomy" id="2607531"/>
    <lineage>
        <taxon>Eukaryota</taxon>
        <taxon>Metazoa</taxon>
        <taxon>Spiralia</taxon>
        <taxon>Lophotrochozoa</taxon>
        <taxon>Mollusca</taxon>
        <taxon>Cephalopoda</taxon>
        <taxon>Coleoidea</taxon>
        <taxon>Octopodiformes</taxon>
        <taxon>Octopoda</taxon>
        <taxon>Incirrata</taxon>
        <taxon>Octopodidae</taxon>
        <taxon>Octopus</taxon>
    </lineage>
</organism>
<evidence type="ECO:0000313" key="7">
    <source>
        <dbReference type="RefSeq" id="XP_029655220.1"/>
    </source>
</evidence>
<evidence type="ECO:0000256" key="4">
    <source>
        <dbReference type="SAM" id="MobiDB-lite"/>
    </source>
</evidence>
<keyword evidence="6" id="KW-1185">Reference proteome</keyword>
<dbReference type="PANTHER" id="PTHR13964:SF44">
    <property type="entry name" value="ARID DOMAIN-CONTAINING PROTEIN"/>
    <property type="match status" value="1"/>
</dbReference>
<keyword evidence="3" id="KW-0539">Nucleus</keyword>
<feature type="compositionally biased region" description="Low complexity" evidence="4">
    <location>
        <begin position="918"/>
        <end position="930"/>
    </location>
</feature>
<feature type="region of interest" description="Disordered" evidence="4">
    <location>
        <begin position="712"/>
        <end position="733"/>
    </location>
</feature>
<feature type="compositionally biased region" description="Basic and acidic residues" evidence="4">
    <location>
        <begin position="493"/>
        <end position="504"/>
    </location>
</feature>
<protein>
    <submittedName>
        <fullName evidence="7">AT-rich interactive domain-containing protein 5B</fullName>
    </submittedName>
</protein>
<dbReference type="AlphaFoldDB" id="A0A6P7TZ59"/>
<dbReference type="GO" id="GO:0000976">
    <property type="term" value="F:transcription cis-regulatory region binding"/>
    <property type="evidence" value="ECO:0007669"/>
    <property type="project" value="TreeGrafter"/>
</dbReference>
<dbReference type="RefSeq" id="XP_029655220.1">
    <property type="nucleotide sequence ID" value="XM_029799360.2"/>
</dbReference>
<dbReference type="InterPro" id="IPR043151">
    <property type="entry name" value="BAH_sf"/>
</dbReference>
<dbReference type="InterPro" id="IPR036431">
    <property type="entry name" value="ARID_dom_sf"/>
</dbReference>
<evidence type="ECO:0000256" key="3">
    <source>
        <dbReference type="ARBA" id="ARBA00023242"/>
    </source>
</evidence>
<accession>A0A6P7TZ59</accession>
<dbReference type="GO" id="GO:0005634">
    <property type="term" value="C:nucleus"/>
    <property type="evidence" value="ECO:0007669"/>
    <property type="project" value="TreeGrafter"/>
</dbReference>
<feature type="region of interest" description="Disordered" evidence="4">
    <location>
        <begin position="248"/>
        <end position="273"/>
    </location>
</feature>
<evidence type="ECO:0000313" key="6">
    <source>
        <dbReference type="Proteomes" id="UP000515154"/>
    </source>
</evidence>
<dbReference type="KEGG" id="osn:115228877"/>
<feature type="region of interest" description="Disordered" evidence="4">
    <location>
        <begin position="624"/>
        <end position="692"/>
    </location>
</feature>
<dbReference type="GO" id="GO:0006357">
    <property type="term" value="P:regulation of transcription by RNA polymerase II"/>
    <property type="evidence" value="ECO:0007669"/>
    <property type="project" value="TreeGrafter"/>
</dbReference>
<feature type="region of interest" description="Disordered" evidence="4">
    <location>
        <begin position="904"/>
        <end position="970"/>
    </location>
</feature>
<dbReference type="PANTHER" id="PTHR13964">
    <property type="entry name" value="RBP-RELATED"/>
    <property type="match status" value="1"/>
</dbReference>
<dbReference type="Gene3D" id="1.10.150.60">
    <property type="entry name" value="ARID DNA-binding domain"/>
    <property type="match status" value="1"/>
</dbReference>
<feature type="compositionally biased region" description="Basic and acidic residues" evidence="4">
    <location>
        <begin position="906"/>
        <end position="915"/>
    </location>
</feature>
<feature type="compositionally biased region" description="Low complexity" evidence="4">
    <location>
        <begin position="952"/>
        <end position="970"/>
    </location>
</feature>
<dbReference type="SMART" id="SM00501">
    <property type="entry name" value="BRIGHT"/>
    <property type="match status" value="1"/>
</dbReference>
<feature type="compositionally biased region" description="Basic and acidic residues" evidence="4">
    <location>
        <begin position="427"/>
        <end position="453"/>
    </location>
</feature>
<dbReference type="InterPro" id="IPR001606">
    <property type="entry name" value="ARID_dom"/>
</dbReference>
<gene>
    <name evidence="7" type="primary">LOC115228877</name>
</gene>
<feature type="compositionally biased region" description="Low complexity" evidence="4">
    <location>
        <begin position="505"/>
        <end position="514"/>
    </location>
</feature>
<keyword evidence="1" id="KW-0805">Transcription regulation</keyword>
<evidence type="ECO:0000256" key="1">
    <source>
        <dbReference type="ARBA" id="ARBA00023015"/>
    </source>
</evidence>
<proteinExistence type="predicted"/>
<feature type="domain" description="ARID" evidence="5">
    <location>
        <begin position="303"/>
        <end position="395"/>
    </location>
</feature>
<feature type="compositionally biased region" description="Polar residues" evidence="4">
    <location>
        <begin position="679"/>
        <end position="689"/>
    </location>
</feature>
<reference evidence="7" key="1">
    <citation type="submission" date="2025-08" db="UniProtKB">
        <authorList>
            <consortium name="RefSeq"/>
        </authorList>
    </citation>
    <scope>IDENTIFICATION</scope>
</reference>
<dbReference type="SUPFAM" id="SSF46774">
    <property type="entry name" value="ARID-like"/>
    <property type="match status" value="1"/>
</dbReference>
<evidence type="ECO:0000259" key="5">
    <source>
        <dbReference type="PROSITE" id="PS51011"/>
    </source>
</evidence>
<feature type="region of interest" description="Disordered" evidence="4">
    <location>
        <begin position="480"/>
        <end position="524"/>
    </location>
</feature>
<name>A0A6P7TZ59_9MOLL</name>
<evidence type="ECO:0000256" key="2">
    <source>
        <dbReference type="ARBA" id="ARBA00023163"/>
    </source>
</evidence>
<dbReference type="CDD" id="cd16869">
    <property type="entry name" value="ARID_ARID5"/>
    <property type="match status" value="1"/>
</dbReference>
<sequence length="1102" mass="123887">MEEDPKLQFVGSPCGKHGSYIFYKAFRYFKEGQTKILSPGEFFFLKLLRDGPLCIGEIQLLWQDVHKQNLSSLRLYFLPKDTPIGELPSHGQDEVFALSEKLVLRLQDLVKLIVHNVNWTFGSPGVCEDDVLSGLESVKMLQKELPDANHSIKFNEIKKERKFYDIKPLGTEVKIVSFSVYCRYRAVSRRCENVKEKFFKNVFVAACGGIMMKTRNGRIMFCRETFNDPDLANLDICRDYLAPNLKGRPRKKKKLKKGASLSSDSNEDSPGETMLVRHKANGNKLREPRHEQLNGYNKHDSILTNEKLFLESLHNFMRKRTTPIERIPSLGFKMIDLFAFYKNAYKLGGYERITNQRMWKQLYDMMGGNPGSTSAATCTRRHYERLLLPFELSQKGKDLNTLSDIKQKKSSHVSKLDTHHSKQLLHRSNEDKKDKRNRMSIEEKEKMWDEMRKTNAQNRDNVRRFKSGTQPTVKKLLCEKYNQDPSDVLPSSVKREPSDTKPSEESLSLSASPSTHVKKGPSVTRISPEVKNPVIPVVKLESPINDWKLNACLAIPKEITAAAVLASQSPSPIQLGLDKKQSVNYVEKSQVVTLPSPSPPSNPSYERISPVDPVSYEPDNYSVKPEVSPCSDVSDNNDCDNQIKTRPGPSILGPLLHKQKRGPAFQNHHIPSSGVATVPNDSSSSSKCIESTPPCKVQLTSKVNTNTSATSVAPAISSRSSTAGHSVPVNRIPENGRWHVPKVAHTQPPRTHRNEELKSRTVRQTVIQPTPQSPPNHLLSLASPLTKYSRPRLEDSLPQPAHTNHMKRARTYSNCSYNLMSPITAHISKTSSNNMVYSTVHSMDTNSPYYIPPPPPPPKRQKLSSSHTSSYLDTVHRPNDIQSEPTDLSMKTLKKVVNGRMSYKNSSKDYSRNDINDSMPSMSFGSSSSPTRDLQTPLDMTTSSKKYNVKVSGNMSSNKNSSSPSELNASALSSSNSYLAGLNLPAQSVHPAFPQPLQPAHLMRGGMISSTHMQRMLEVQRFPPPIPQQQQPQQQQQPPPPPPPSLPPAHPTHRLDYRPPKDFYSLPSSLILSHPPPPPPPPPAFPPFYQNRQNLKHFVHPK</sequence>
<feature type="compositionally biased region" description="Low complexity" evidence="4">
    <location>
        <begin position="627"/>
        <end position="640"/>
    </location>
</feature>
<feature type="compositionally biased region" description="Pro residues" evidence="4">
    <location>
        <begin position="1037"/>
        <end position="1050"/>
    </location>
</feature>
<feature type="compositionally biased region" description="Polar residues" evidence="4">
    <location>
        <begin position="931"/>
        <end position="946"/>
    </location>
</feature>
<feature type="region of interest" description="Disordered" evidence="4">
    <location>
        <begin position="406"/>
        <end position="468"/>
    </location>
</feature>
<feature type="compositionally biased region" description="Polar residues" evidence="4">
    <location>
        <begin position="863"/>
        <end position="872"/>
    </location>
</feature>
<dbReference type="Proteomes" id="UP000515154">
    <property type="component" value="Linkage group LG2"/>
</dbReference>
<keyword evidence="2" id="KW-0804">Transcription</keyword>
<dbReference type="Pfam" id="PF01388">
    <property type="entry name" value="ARID"/>
    <property type="match status" value="1"/>
</dbReference>
<dbReference type="PROSITE" id="PS51011">
    <property type="entry name" value="ARID"/>
    <property type="match status" value="1"/>
</dbReference>
<feature type="compositionally biased region" description="Pro residues" evidence="4">
    <location>
        <begin position="1074"/>
        <end position="1086"/>
    </location>
</feature>
<feature type="region of interest" description="Disordered" evidence="4">
    <location>
        <begin position="847"/>
        <end position="886"/>
    </location>
</feature>
<dbReference type="InterPro" id="IPR051232">
    <property type="entry name" value="ARID/SWI1_ChromRemod"/>
</dbReference>
<feature type="region of interest" description="Disordered" evidence="4">
    <location>
        <begin position="1024"/>
        <end position="1102"/>
    </location>
</feature>
<feature type="compositionally biased region" description="Polar residues" evidence="4">
    <location>
        <begin position="712"/>
        <end position="724"/>
    </location>
</feature>